<reference evidence="1" key="1">
    <citation type="submission" date="2023-06" db="EMBL/GenBank/DDBJ databases">
        <title>Genome-scale phylogeny and comparative genomics of the fungal order Sordariales.</title>
        <authorList>
            <consortium name="Lawrence Berkeley National Laboratory"/>
            <person name="Hensen N."/>
            <person name="Bonometti L."/>
            <person name="Westerberg I."/>
            <person name="Brannstrom I.O."/>
            <person name="Guillou S."/>
            <person name="Cros-Aarteil S."/>
            <person name="Calhoun S."/>
            <person name="Haridas S."/>
            <person name="Kuo A."/>
            <person name="Mondo S."/>
            <person name="Pangilinan J."/>
            <person name="Riley R."/>
            <person name="Labutti K."/>
            <person name="Andreopoulos B."/>
            <person name="Lipzen A."/>
            <person name="Chen C."/>
            <person name="Yanf M."/>
            <person name="Daum C."/>
            <person name="Ng V."/>
            <person name="Clum A."/>
            <person name="Steindorff A."/>
            <person name="Ohm R."/>
            <person name="Martin F."/>
            <person name="Silar P."/>
            <person name="Natvig D."/>
            <person name="Lalanne C."/>
            <person name="Gautier V."/>
            <person name="Ament-Velasquez S.L."/>
            <person name="Kruys A."/>
            <person name="Hutchinson M.I."/>
            <person name="Powell A.J."/>
            <person name="Barry K."/>
            <person name="Miller A.N."/>
            <person name="Grigoriev I.V."/>
            <person name="Debuchy R."/>
            <person name="Gladieux P."/>
            <person name="Thoren M.H."/>
            <person name="Johannesson H."/>
        </authorList>
    </citation>
    <scope>NUCLEOTIDE SEQUENCE</scope>
    <source>
        <strain evidence="1">CBS 540.89</strain>
    </source>
</reference>
<proteinExistence type="predicted"/>
<evidence type="ECO:0000313" key="1">
    <source>
        <dbReference type="EMBL" id="KAK0745151.1"/>
    </source>
</evidence>
<dbReference type="Proteomes" id="UP001172159">
    <property type="component" value="Unassembled WGS sequence"/>
</dbReference>
<accession>A0AA40ET96</accession>
<dbReference type="AlphaFoldDB" id="A0AA40ET96"/>
<organism evidence="1 2">
    <name type="scientific">Apiosordaria backusii</name>
    <dbReference type="NCBI Taxonomy" id="314023"/>
    <lineage>
        <taxon>Eukaryota</taxon>
        <taxon>Fungi</taxon>
        <taxon>Dikarya</taxon>
        <taxon>Ascomycota</taxon>
        <taxon>Pezizomycotina</taxon>
        <taxon>Sordariomycetes</taxon>
        <taxon>Sordariomycetidae</taxon>
        <taxon>Sordariales</taxon>
        <taxon>Lasiosphaeriaceae</taxon>
        <taxon>Apiosordaria</taxon>
    </lineage>
</organism>
<gene>
    <name evidence="1" type="ORF">B0T21DRAFT_281664</name>
</gene>
<keyword evidence="2" id="KW-1185">Reference proteome</keyword>
<dbReference type="EMBL" id="JAUKTV010000002">
    <property type="protein sequence ID" value="KAK0745151.1"/>
    <property type="molecule type" value="Genomic_DNA"/>
</dbReference>
<feature type="non-terminal residue" evidence="1">
    <location>
        <position position="1"/>
    </location>
</feature>
<protein>
    <submittedName>
        <fullName evidence="1">Uncharacterized protein</fullName>
    </submittedName>
</protein>
<comment type="caution">
    <text evidence="1">The sequence shown here is derived from an EMBL/GenBank/DDBJ whole genome shotgun (WGS) entry which is preliminary data.</text>
</comment>
<name>A0AA40ET96_9PEZI</name>
<sequence length="78" mass="9286">RPISCLTRAERTGCRIFSWVWSYVVVRTGNKHDNDTIAILRAPMPLIWIFHPNIQDKMKKHFMYSKHYGHNIILCQCK</sequence>
<evidence type="ECO:0000313" key="2">
    <source>
        <dbReference type="Proteomes" id="UP001172159"/>
    </source>
</evidence>